<protein>
    <submittedName>
        <fullName evidence="1">Uncharacterized protein</fullName>
    </submittedName>
</protein>
<dbReference type="Proteomes" id="UP000499080">
    <property type="component" value="Unassembled WGS sequence"/>
</dbReference>
<keyword evidence="2" id="KW-1185">Reference proteome</keyword>
<evidence type="ECO:0000313" key="2">
    <source>
        <dbReference type="Proteomes" id="UP000499080"/>
    </source>
</evidence>
<reference evidence="1 2" key="1">
    <citation type="journal article" date="2019" name="Sci. Rep.">
        <title>Orb-weaving spider Araneus ventricosus genome elucidates the spidroin gene catalogue.</title>
        <authorList>
            <person name="Kono N."/>
            <person name="Nakamura H."/>
            <person name="Ohtoshi R."/>
            <person name="Moran D.A.P."/>
            <person name="Shinohara A."/>
            <person name="Yoshida Y."/>
            <person name="Fujiwara M."/>
            <person name="Mori M."/>
            <person name="Tomita M."/>
            <person name="Arakawa K."/>
        </authorList>
    </citation>
    <scope>NUCLEOTIDE SEQUENCE [LARGE SCALE GENOMIC DNA]</scope>
</reference>
<dbReference type="AlphaFoldDB" id="A0A4Y1ZWX4"/>
<dbReference type="EMBL" id="BGPR01078611">
    <property type="protein sequence ID" value="GBL71218.1"/>
    <property type="molecule type" value="Genomic_DNA"/>
</dbReference>
<organism evidence="1 2">
    <name type="scientific">Araneus ventricosus</name>
    <name type="common">Orbweaver spider</name>
    <name type="synonym">Epeira ventricosa</name>
    <dbReference type="NCBI Taxonomy" id="182803"/>
    <lineage>
        <taxon>Eukaryota</taxon>
        <taxon>Metazoa</taxon>
        <taxon>Ecdysozoa</taxon>
        <taxon>Arthropoda</taxon>
        <taxon>Chelicerata</taxon>
        <taxon>Arachnida</taxon>
        <taxon>Araneae</taxon>
        <taxon>Araneomorphae</taxon>
        <taxon>Entelegynae</taxon>
        <taxon>Araneoidea</taxon>
        <taxon>Araneidae</taxon>
        <taxon>Araneus</taxon>
    </lineage>
</organism>
<evidence type="ECO:0000313" key="1">
    <source>
        <dbReference type="EMBL" id="GBL71218.1"/>
    </source>
</evidence>
<comment type="caution">
    <text evidence="1">The sequence shown here is derived from an EMBL/GenBank/DDBJ whole genome shotgun (WGS) entry which is preliminary data.</text>
</comment>
<sequence length="180" mass="21008">MADLLWNRVSNPGVFRPPKIQDLLGHWAPLYQQIGPFSPAKDTLITRYETEQRNIGFIQGKSQILDQTLPSSMKMRSGLIPKRYHFFCYAIDESRGFHHVAERWIPLFKERVCDFNDHGFDRKQRSLRRKAEVIHNLAGEQMQPAVEKSRDSLHLHLSAIDAFLSQPLTILKALIRIKRY</sequence>
<name>A0A4Y1ZWX4_ARAVE</name>
<gene>
    <name evidence="1" type="ORF">AVEN_218866_1</name>
</gene>
<proteinExistence type="predicted"/>
<accession>A0A4Y1ZWX4</accession>